<dbReference type="Proteomes" id="UP000007058">
    <property type="component" value="Chromosome"/>
</dbReference>
<keyword evidence="2" id="KW-1185">Reference proteome</keyword>
<dbReference type="HOGENOM" id="CLU_2330404_0_0_5"/>
<reference evidence="1 2" key="1">
    <citation type="journal article" date="2005" name="DNA Res.">
        <title>Complete genome sequence of the facultative anaerobic magnetotactic bacterium Magnetospirillum sp. strain AMB-1.</title>
        <authorList>
            <person name="Matsunaga T."/>
            <person name="Okamura Y."/>
            <person name="Fukuda Y."/>
            <person name="Wahyudi A.T."/>
            <person name="Murase Y."/>
            <person name="Takeyama H."/>
        </authorList>
    </citation>
    <scope>NUCLEOTIDE SEQUENCE [LARGE SCALE GENOMIC DNA]</scope>
    <source>
        <strain evidence="2">ATCC 700264 / AMB-1</strain>
    </source>
</reference>
<name>Q2W6H8_PARM1</name>
<sequence>MALIDFNGCEIKVGDTVTHAYEPIPPDATWSPGGYHHHYFAGTAEVIEINRTTLTLRHTVGGTDVRLASLCQVIEPAGGGWTYPVPLAGPYREPPLRN</sequence>
<gene>
    <name evidence="1" type="ordered locus">amb1743</name>
</gene>
<dbReference type="KEGG" id="mag:amb1743"/>
<accession>Q2W6H8</accession>
<proteinExistence type="predicted"/>
<dbReference type="AlphaFoldDB" id="Q2W6H8"/>
<dbReference type="STRING" id="342108.amb1743"/>
<organism evidence="1 2">
    <name type="scientific">Paramagnetospirillum magneticum (strain ATCC 700264 / AMB-1)</name>
    <name type="common">Magnetospirillum magneticum</name>
    <dbReference type="NCBI Taxonomy" id="342108"/>
    <lineage>
        <taxon>Bacteria</taxon>
        <taxon>Pseudomonadati</taxon>
        <taxon>Pseudomonadota</taxon>
        <taxon>Alphaproteobacteria</taxon>
        <taxon>Rhodospirillales</taxon>
        <taxon>Magnetospirillaceae</taxon>
        <taxon>Paramagnetospirillum</taxon>
    </lineage>
</organism>
<dbReference type="RefSeq" id="WP_011384148.1">
    <property type="nucleotide sequence ID" value="NC_007626.1"/>
</dbReference>
<dbReference type="OrthoDB" id="9852166at2"/>
<dbReference type="EMBL" id="AP007255">
    <property type="protein sequence ID" value="BAE50547.1"/>
    <property type="molecule type" value="Genomic_DNA"/>
</dbReference>
<evidence type="ECO:0000313" key="2">
    <source>
        <dbReference type="Proteomes" id="UP000007058"/>
    </source>
</evidence>
<evidence type="ECO:0000313" key="1">
    <source>
        <dbReference type="EMBL" id="BAE50547.1"/>
    </source>
</evidence>
<protein>
    <submittedName>
        <fullName evidence="1">Uncharacterized protein</fullName>
    </submittedName>
</protein>